<protein>
    <recommendedName>
        <fullName evidence="3">DUF1697 domain-containing protein</fullName>
    </recommendedName>
</protein>
<dbReference type="STRING" id="1579316.RC74_15080"/>
<sequence length="178" mass="19110">MARWVAFLRGVNVGGHGKLAMKPLCASMQAQGFTNATSYIQSGNLVFDHTSESANDVATALKTLIKAQADFAPETLVLPAQILAKILADCPFRTPDIDPKTLHFLLLAEPPTSPDLTKIETLRAPDEAFEITDHAAYLLAPSGIGRSKLMAASERLLGVPTTTRNLRTIEAVLSLSRA</sequence>
<accession>A0A126V267</accession>
<dbReference type="PANTHER" id="PTHR36439">
    <property type="entry name" value="BLL4334 PROTEIN"/>
    <property type="match status" value="1"/>
</dbReference>
<dbReference type="SUPFAM" id="SSF160379">
    <property type="entry name" value="SP0830-like"/>
    <property type="match status" value="1"/>
</dbReference>
<dbReference type="OrthoDB" id="9806494at2"/>
<dbReference type="AlphaFoldDB" id="A0A126V267"/>
<dbReference type="RefSeq" id="WP_039002083.1">
    <property type="nucleotide sequence ID" value="NZ_CP014327.1"/>
</dbReference>
<dbReference type="InterPro" id="IPR012545">
    <property type="entry name" value="DUF1697"/>
</dbReference>
<gene>
    <name evidence="1" type="ORF">RC74_15080</name>
</gene>
<dbReference type="EMBL" id="CP014327">
    <property type="protein sequence ID" value="AML52418.1"/>
    <property type="molecule type" value="Genomic_DNA"/>
</dbReference>
<evidence type="ECO:0000313" key="2">
    <source>
        <dbReference type="Proteomes" id="UP000070371"/>
    </source>
</evidence>
<keyword evidence="2" id="KW-1185">Reference proteome</keyword>
<dbReference type="Proteomes" id="UP000070371">
    <property type="component" value="Chromosome"/>
</dbReference>
<name>A0A126V267_9RHOB</name>
<dbReference type="KEGG" id="hat:RC74_15080"/>
<evidence type="ECO:0008006" key="3">
    <source>
        <dbReference type="Google" id="ProtNLM"/>
    </source>
</evidence>
<dbReference type="PIRSF" id="PIRSF008502">
    <property type="entry name" value="UCP008502"/>
    <property type="match status" value="1"/>
</dbReference>
<proteinExistence type="predicted"/>
<organism evidence="1 2">
    <name type="scientific">Falsihalocynthiibacter arcticus</name>
    <dbReference type="NCBI Taxonomy" id="1579316"/>
    <lineage>
        <taxon>Bacteria</taxon>
        <taxon>Pseudomonadati</taxon>
        <taxon>Pseudomonadota</taxon>
        <taxon>Alphaproteobacteria</taxon>
        <taxon>Rhodobacterales</taxon>
        <taxon>Roseobacteraceae</taxon>
        <taxon>Falsihalocynthiibacter</taxon>
    </lineage>
</organism>
<dbReference type="Gene3D" id="3.30.70.1280">
    <property type="entry name" value="SP0830-like domains"/>
    <property type="match status" value="1"/>
</dbReference>
<dbReference type="PANTHER" id="PTHR36439:SF1">
    <property type="entry name" value="DUF1697 DOMAIN-CONTAINING PROTEIN"/>
    <property type="match status" value="1"/>
</dbReference>
<reference evidence="1 2" key="1">
    <citation type="submission" date="2016-02" db="EMBL/GenBank/DDBJ databases">
        <title>Complete genome sequence of Halocynthiibacter arcticus PAMC 20958t from arctic marine sediment.</title>
        <authorList>
            <person name="Lee Y.M."/>
            <person name="Baek K."/>
            <person name="Lee H.K."/>
            <person name="Shin S.C."/>
        </authorList>
    </citation>
    <scope>NUCLEOTIDE SEQUENCE [LARGE SCALE GENOMIC DNA]</scope>
    <source>
        <strain evidence="1">PAMC 20958</strain>
    </source>
</reference>
<evidence type="ECO:0000313" key="1">
    <source>
        <dbReference type="EMBL" id="AML52418.1"/>
    </source>
</evidence>
<dbReference type="Pfam" id="PF08002">
    <property type="entry name" value="DUF1697"/>
    <property type="match status" value="1"/>
</dbReference>